<dbReference type="Pfam" id="PF13374">
    <property type="entry name" value="TPR_10"/>
    <property type="match status" value="1"/>
</dbReference>
<organism evidence="4 5">
    <name type="scientific">Apiospora saccharicola</name>
    <dbReference type="NCBI Taxonomy" id="335842"/>
    <lineage>
        <taxon>Eukaryota</taxon>
        <taxon>Fungi</taxon>
        <taxon>Dikarya</taxon>
        <taxon>Ascomycota</taxon>
        <taxon>Pezizomycotina</taxon>
        <taxon>Sordariomycetes</taxon>
        <taxon>Xylariomycetidae</taxon>
        <taxon>Amphisphaeriales</taxon>
        <taxon>Apiosporaceae</taxon>
        <taxon>Apiospora</taxon>
    </lineage>
</organism>
<dbReference type="SUPFAM" id="SSF52540">
    <property type="entry name" value="P-loop containing nucleoside triphosphate hydrolases"/>
    <property type="match status" value="1"/>
</dbReference>
<comment type="caution">
    <text evidence="4">The sequence shown here is derived from an EMBL/GenBank/DDBJ whole genome shotgun (WGS) entry which is preliminary data.</text>
</comment>
<dbReference type="SUPFAM" id="SSF48452">
    <property type="entry name" value="TPR-like"/>
    <property type="match status" value="3"/>
</dbReference>
<gene>
    <name evidence="4" type="ORF">PG996_011891</name>
</gene>
<dbReference type="Pfam" id="PF13424">
    <property type="entry name" value="TPR_12"/>
    <property type="match status" value="1"/>
</dbReference>
<dbReference type="Pfam" id="PF01048">
    <property type="entry name" value="PNP_UDP_1"/>
    <property type="match status" value="1"/>
</dbReference>
<dbReference type="SMART" id="SM00028">
    <property type="entry name" value="TPR"/>
    <property type="match status" value="7"/>
</dbReference>
<dbReference type="EMBL" id="JAQQWM010000007">
    <property type="protein sequence ID" value="KAK8057954.1"/>
    <property type="molecule type" value="Genomic_DNA"/>
</dbReference>
<evidence type="ECO:0000259" key="3">
    <source>
        <dbReference type="Pfam" id="PF01048"/>
    </source>
</evidence>
<dbReference type="InterPro" id="IPR011990">
    <property type="entry name" value="TPR-like_helical_dom_sf"/>
</dbReference>
<sequence>MSDYQAQARPRRPATRRDFEIAIICALIHEADAVEALFDHHWDDDGPPYDKAPGDPNAYSTGVIGRHNVVLAHMPGMGKINATTVGSHCRTSFPGIRLALVVGICGVVPTDRDGKEIVLGDVIISDAIIQYDFGRRLPERFVRKDTLLDSLGRPNTEIRSLLAKLKGFRGRKTLHTKSISYLAVVQQEPALIAQYPGVEADKLFDPSYRHVEDGKPCDDCGCVGPLTQRTRLGGGSPTPLVHFGLIASGDTVLKSGEDRDAIAQQEKAIAFEMESAGVWDQFPHYAAATAASCMKAFLDSWVPSSSSGTGDPGVAVQTEALGRLRIEEGPRAILDQTAETPSRVFMVPFLRNFKFTGREHVLEELKERLFLHQDCRTLAIIGLGGVGKTQIVLQFAYWVKEKQPDVSIFWVPAYSEEIFEQSFLDIARDMKIPIKEDDKDPKSTIRDYLSSEAAGKWLMIVDNADDEEMVLKSQRRLLEYLPQSESGLTILTTRSPEVSVSLAGGDEIHLQEMGNQEATDLLRKSLSRKELLQDAEMTSTLLEELTYLPLAITQAAAYLNRNPHVSVQRYLELLHGTEQDMTSLLTREFHDSTRYRTSQYQDSRNAVATTWMVSFDQIQKTDTDAANLLSFMSCIEPKSIPRSILPPLNSDAVLEDAIGTLTGYSFLVHEKASDMFNMHRLVHVATRVWLSKQGRTVTAETEAICRLRTILQDAKRGASHWWQPYYPHAFRLLDSSEGYDSGERYDLCFNVGYCLWADRRSKDAVPYLESVSMWRAKHLEDEDLERIRADHYLGSTYIDTGRINEAIEILERLVHISRRTHSDTNREPLSSNHELARAYTYTGRTNDAIEMMEHKVAVDTKLSPERFHQVLYSKHELARAYLNDNRVQDAIELLEYVAEQQRERLDETNLDRLTTEHVLARAYLADNQVQKAVNLFEYIVRIRKTTLNATDPGLLASQHELARAYLNDSKVQKAVNLFEYIVRIKKTTLDTMDPGLLASQHGLARAYLDDGKVQKAVNLFEYIVKIQKTTLNETDQELLKSQHELARAYLADNQVQKAVNLFEYIVRIRKTTLDATDPGLLASQHGLARAYLDDNQVQKAVNLFEYVVRVKETLLDKTDRVLLASQHELARAYLEDSQPERAVGLLEHVVAMKSRRLNENDPSRRVSVEVLEWAYKKLRAAQGTAINVSKLDTHSS</sequence>
<feature type="repeat" description="TPR" evidence="1">
    <location>
        <begin position="787"/>
        <end position="820"/>
    </location>
</feature>
<evidence type="ECO:0000313" key="5">
    <source>
        <dbReference type="Proteomes" id="UP001446871"/>
    </source>
</evidence>
<dbReference type="InterPro" id="IPR019734">
    <property type="entry name" value="TPR_rpt"/>
</dbReference>
<reference evidence="4 5" key="1">
    <citation type="submission" date="2023-01" db="EMBL/GenBank/DDBJ databases">
        <title>Analysis of 21 Apiospora genomes using comparative genomics revels a genus with tremendous synthesis potential of carbohydrate active enzymes and secondary metabolites.</title>
        <authorList>
            <person name="Sorensen T."/>
        </authorList>
    </citation>
    <scope>NUCLEOTIDE SEQUENCE [LARGE SCALE GENOMIC DNA]</scope>
    <source>
        <strain evidence="4 5">CBS 83171</strain>
    </source>
</reference>
<dbReference type="SUPFAM" id="SSF53167">
    <property type="entry name" value="Purine and uridine phosphorylases"/>
    <property type="match status" value="1"/>
</dbReference>
<dbReference type="PANTHER" id="PTHR46082:SF6">
    <property type="entry name" value="AAA+ ATPASE DOMAIN-CONTAINING PROTEIN-RELATED"/>
    <property type="match status" value="1"/>
</dbReference>
<keyword evidence="1" id="KW-0802">TPR repeat</keyword>
<keyword evidence="5" id="KW-1185">Reference proteome</keyword>
<dbReference type="PROSITE" id="PS50005">
    <property type="entry name" value="TPR"/>
    <property type="match status" value="1"/>
</dbReference>
<evidence type="ECO:0000256" key="1">
    <source>
        <dbReference type="PROSITE-ProRule" id="PRU00339"/>
    </source>
</evidence>
<dbReference type="InterPro" id="IPR000845">
    <property type="entry name" value="Nucleoside_phosphorylase_d"/>
</dbReference>
<feature type="domain" description="Nucleoside phosphorylase" evidence="3">
    <location>
        <begin position="20"/>
        <end position="278"/>
    </location>
</feature>
<accession>A0ABR1UGC3</accession>
<evidence type="ECO:0008006" key="6">
    <source>
        <dbReference type="Google" id="ProtNLM"/>
    </source>
</evidence>
<proteinExistence type="predicted"/>
<name>A0ABR1UGC3_9PEZI</name>
<dbReference type="Pfam" id="PF00931">
    <property type="entry name" value="NB-ARC"/>
    <property type="match status" value="1"/>
</dbReference>
<dbReference type="Proteomes" id="UP001446871">
    <property type="component" value="Unassembled WGS sequence"/>
</dbReference>
<dbReference type="InterPro" id="IPR053137">
    <property type="entry name" value="NLR-like"/>
</dbReference>
<evidence type="ECO:0000313" key="4">
    <source>
        <dbReference type="EMBL" id="KAK8057954.1"/>
    </source>
</evidence>
<dbReference type="InterPro" id="IPR027417">
    <property type="entry name" value="P-loop_NTPase"/>
</dbReference>
<dbReference type="InterPro" id="IPR035994">
    <property type="entry name" value="Nucleoside_phosphorylase_sf"/>
</dbReference>
<dbReference type="PANTHER" id="PTHR46082">
    <property type="entry name" value="ATP/GTP-BINDING PROTEIN-RELATED"/>
    <property type="match status" value="1"/>
</dbReference>
<dbReference type="Gene3D" id="3.40.50.300">
    <property type="entry name" value="P-loop containing nucleotide triphosphate hydrolases"/>
    <property type="match status" value="1"/>
</dbReference>
<dbReference type="InterPro" id="IPR002182">
    <property type="entry name" value="NB-ARC"/>
</dbReference>
<feature type="domain" description="NB-ARC" evidence="2">
    <location>
        <begin position="359"/>
        <end position="529"/>
    </location>
</feature>
<protein>
    <recommendedName>
        <fullName evidence="6">NB-ARC domain-containing protein</fullName>
    </recommendedName>
</protein>
<dbReference type="Gene3D" id="1.25.40.10">
    <property type="entry name" value="Tetratricopeptide repeat domain"/>
    <property type="match status" value="3"/>
</dbReference>
<dbReference type="Gene3D" id="3.40.50.1580">
    <property type="entry name" value="Nucleoside phosphorylase domain"/>
    <property type="match status" value="1"/>
</dbReference>
<evidence type="ECO:0000259" key="2">
    <source>
        <dbReference type="Pfam" id="PF00931"/>
    </source>
</evidence>